<dbReference type="InterPro" id="IPR006311">
    <property type="entry name" value="TAT_signal"/>
</dbReference>
<dbReference type="InterPro" id="IPR000073">
    <property type="entry name" value="AB_hydrolase_1"/>
</dbReference>
<proteinExistence type="inferred from homology"/>
<evidence type="ECO:0000313" key="9">
    <source>
        <dbReference type="Proteomes" id="UP001165283"/>
    </source>
</evidence>
<evidence type="ECO:0000256" key="3">
    <source>
        <dbReference type="ARBA" id="ARBA00022801"/>
    </source>
</evidence>
<evidence type="ECO:0000259" key="7">
    <source>
        <dbReference type="Pfam" id="PF08386"/>
    </source>
</evidence>
<dbReference type="Gene3D" id="3.40.50.1820">
    <property type="entry name" value="alpha/beta hydrolase"/>
    <property type="match status" value="1"/>
</dbReference>
<dbReference type="Proteomes" id="UP001165283">
    <property type="component" value="Unassembled WGS sequence"/>
</dbReference>
<dbReference type="GO" id="GO:0016787">
    <property type="term" value="F:hydrolase activity"/>
    <property type="evidence" value="ECO:0007669"/>
    <property type="project" value="UniProtKB-KW"/>
</dbReference>
<organism evidence="8 9">
    <name type="scientific">Pseudonocardia humida</name>
    <dbReference type="NCBI Taxonomy" id="2800819"/>
    <lineage>
        <taxon>Bacteria</taxon>
        <taxon>Bacillati</taxon>
        <taxon>Actinomycetota</taxon>
        <taxon>Actinomycetes</taxon>
        <taxon>Pseudonocardiales</taxon>
        <taxon>Pseudonocardiaceae</taxon>
        <taxon>Pseudonocardia</taxon>
    </lineage>
</organism>
<accession>A0ABT0ZZL1</accession>
<dbReference type="EMBL" id="JAGSOV010000029">
    <property type="protein sequence ID" value="MCO1656105.1"/>
    <property type="molecule type" value="Genomic_DNA"/>
</dbReference>
<evidence type="ECO:0000256" key="2">
    <source>
        <dbReference type="ARBA" id="ARBA00022729"/>
    </source>
</evidence>
<evidence type="ECO:0000256" key="5">
    <source>
        <dbReference type="SAM" id="SignalP"/>
    </source>
</evidence>
<feature type="chain" id="PRO_5047214699" evidence="5">
    <location>
        <begin position="25"/>
        <end position="526"/>
    </location>
</feature>
<evidence type="ECO:0000259" key="6">
    <source>
        <dbReference type="Pfam" id="PF00561"/>
    </source>
</evidence>
<protein>
    <submittedName>
        <fullName evidence="8">Alpha/beta fold hydrolase</fullName>
    </submittedName>
</protein>
<keyword evidence="2 5" id="KW-0732">Signal</keyword>
<feature type="domain" description="AB hydrolase-1" evidence="6">
    <location>
        <begin position="87"/>
        <end position="281"/>
    </location>
</feature>
<name>A0ABT0ZZL1_9PSEU</name>
<keyword evidence="3 8" id="KW-0378">Hydrolase</keyword>
<evidence type="ECO:0000313" key="8">
    <source>
        <dbReference type="EMBL" id="MCO1656105.1"/>
    </source>
</evidence>
<comment type="caution">
    <text evidence="8">The sequence shown here is derived from an EMBL/GenBank/DDBJ whole genome shotgun (WGS) entry which is preliminary data.</text>
</comment>
<dbReference type="SUPFAM" id="SSF53474">
    <property type="entry name" value="alpha/beta-Hydrolases"/>
    <property type="match status" value="1"/>
</dbReference>
<dbReference type="RefSeq" id="WP_252438515.1">
    <property type="nucleotide sequence ID" value="NZ_JAGSOV010000029.1"/>
</dbReference>
<dbReference type="PANTHER" id="PTHR43248">
    <property type="entry name" value="2-SUCCINYL-6-HYDROXY-2,4-CYCLOHEXADIENE-1-CARBOXYLATE SYNTHASE"/>
    <property type="match status" value="1"/>
</dbReference>
<reference evidence="8" key="1">
    <citation type="submission" date="2021-04" db="EMBL/GenBank/DDBJ databases">
        <title>Pseudonocardia sp. nov., isolated from sandy soil of mangrove forest.</title>
        <authorList>
            <person name="Zan Z."/>
            <person name="Huang R."/>
            <person name="Liu W."/>
        </authorList>
    </citation>
    <scope>NUCLEOTIDE SEQUENCE</scope>
    <source>
        <strain evidence="8">S2-4</strain>
    </source>
</reference>
<evidence type="ECO:0000256" key="1">
    <source>
        <dbReference type="ARBA" id="ARBA00010088"/>
    </source>
</evidence>
<dbReference type="InterPro" id="IPR013595">
    <property type="entry name" value="Pept_S33_TAP-like_C"/>
</dbReference>
<feature type="compositionally biased region" description="Polar residues" evidence="4">
    <location>
        <begin position="508"/>
        <end position="519"/>
    </location>
</feature>
<feature type="region of interest" description="Disordered" evidence="4">
    <location>
        <begin position="506"/>
        <end position="526"/>
    </location>
</feature>
<comment type="similarity">
    <text evidence="1">Belongs to the peptidase S33 family.</text>
</comment>
<dbReference type="Pfam" id="PF00561">
    <property type="entry name" value="Abhydrolase_1"/>
    <property type="match status" value="1"/>
</dbReference>
<feature type="domain" description="Peptidase S33 tripeptidyl aminopeptidase-like C-terminal" evidence="7">
    <location>
        <begin position="408"/>
        <end position="509"/>
    </location>
</feature>
<sequence length="526" mass="53987">MRPHRRTTVLTGLLAAALAVTGCAAPATAPAAAEEPPAPPIAWTECGPGLDCATYPVPVDHADPDGPTVPLALVRHRATDPAGRVGALLVNPGGPGGPAVDLVRTIDTAGEYAFVSPEVAARFDVIGMDPRGVGESQGVRCLTDEQREAQLAADSDPDLPGGLPLPELQEQYRALVEGCVAGVDPALLDQMSTDAVARDMDLVRAGLGEERISYLGLSYGTLLGATYATLFPGRVDRMVLDAAVDPRLWRDDPLQATFEQAVSGEQQLDRWFQTCRAEGAQACPFGAGEPEAAFDALIDQLEARPLDVPTSPTGAAGSLDGADALLAARTAVFDRRLWPVLTGGLLAAQGGDGSTLLALSQALTREPDGTPSGLSEANLAVNCLDRAVPADPAAHAANAEAIMAAAPRFGALSSNVMLGCLGWPADNPDRFTEPLTADGAGPILVVGGREDSQTPYAWAEALAAGLQDGHLLTREGVGHGSYRASGPCIDTAVDAHLLTDALPAPGTTCAQEPPATTSLAALPTGG</sequence>
<dbReference type="Pfam" id="PF08386">
    <property type="entry name" value="Abhydrolase_4"/>
    <property type="match status" value="1"/>
</dbReference>
<gene>
    <name evidence="8" type="ORF">KDL28_13680</name>
</gene>
<feature type="signal peptide" evidence="5">
    <location>
        <begin position="1"/>
        <end position="24"/>
    </location>
</feature>
<dbReference type="InterPro" id="IPR029058">
    <property type="entry name" value="AB_hydrolase_fold"/>
</dbReference>
<dbReference type="PANTHER" id="PTHR43248:SF29">
    <property type="entry name" value="TRIPEPTIDYL AMINOPEPTIDASE"/>
    <property type="match status" value="1"/>
</dbReference>
<dbReference type="InterPro" id="IPR051601">
    <property type="entry name" value="Serine_prot/Carboxylest_S33"/>
</dbReference>
<keyword evidence="9" id="KW-1185">Reference proteome</keyword>
<dbReference type="PROSITE" id="PS51318">
    <property type="entry name" value="TAT"/>
    <property type="match status" value="1"/>
</dbReference>
<evidence type="ECO:0000256" key="4">
    <source>
        <dbReference type="SAM" id="MobiDB-lite"/>
    </source>
</evidence>
<dbReference type="PROSITE" id="PS51257">
    <property type="entry name" value="PROKAR_LIPOPROTEIN"/>
    <property type="match status" value="1"/>
</dbReference>